<feature type="domain" description="Gp5/Type VI secretion system Vgr protein OB-fold" evidence="2">
    <location>
        <begin position="15"/>
        <end position="81"/>
    </location>
</feature>
<gene>
    <name evidence="3" type="ORF">D1345_16835</name>
</gene>
<reference evidence="3 4" key="1">
    <citation type="submission" date="2018-08" db="EMBL/GenBank/DDBJ databases">
        <title>Complete genome sequence of JP2-74.</title>
        <authorList>
            <person name="Wu L."/>
        </authorList>
    </citation>
    <scope>NUCLEOTIDE SEQUENCE [LARGE SCALE GENOMIC DNA]</scope>
    <source>
        <strain evidence="3 4">JP2-74</strain>
    </source>
</reference>
<evidence type="ECO:0000256" key="1">
    <source>
        <dbReference type="SAM" id="MobiDB-lite"/>
    </source>
</evidence>
<evidence type="ECO:0000259" key="2">
    <source>
        <dbReference type="Pfam" id="PF04717"/>
    </source>
</evidence>
<protein>
    <submittedName>
        <fullName evidence="3">Phage baseplate assembly protein V</fullName>
    </submittedName>
</protein>
<dbReference type="InterPro" id="IPR037026">
    <property type="entry name" value="Vgr_OB-fold_dom_sf"/>
</dbReference>
<evidence type="ECO:0000313" key="3">
    <source>
        <dbReference type="EMBL" id="AXT47740.1"/>
    </source>
</evidence>
<dbReference type="AlphaFoldDB" id="A0AAD0W8W5"/>
<name>A0AAD0W8W5_9NEIS</name>
<feature type="region of interest" description="Disordered" evidence="1">
    <location>
        <begin position="190"/>
        <end position="214"/>
    </location>
</feature>
<dbReference type="Gene3D" id="2.40.50.230">
    <property type="entry name" value="Gp5 N-terminal domain"/>
    <property type="match status" value="1"/>
</dbReference>
<dbReference type="InterPro" id="IPR006531">
    <property type="entry name" value="Gp5/Vgr_OB"/>
</dbReference>
<dbReference type="Pfam" id="PF04717">
    <property type="entry name" value="Phage_base_V"/>
    <property type="match status" value="1"/>
</dbReference>
<organism evidence="3 4">
    <name type="scientific">Chromobacterium rhizoryzae</name>
    <dbReference type="NCBI Taxonomy" id="1778675"/>
    <lineage>
        <taxon>Bacteria</taxon>
        <taxon>Pseudomonadati</taxon>
        <taxon>Pseudomonadota</taxon>
        <taxon>Betaproteobacteria</taxon>
        <taxon>Neisseriales</taxon>
        <taxon>Chromobacteriaceae</taxon>
        <taxon>Chromobacterium</taxon>
    </lineage>
</organism>
<dbReference type="KEGG" id="crz:D1345_16835"/>
<sequence>MDHIDLITRFENLLRTGTVAAVQAKPPRVRVRSGGLLTGWLAWFHTRAGGTRDWNPPTLGEQCLILSPSGETTAGLVLLGLNADDAPPPSDDTGEWVRVFPDGARFAYHHGRGELSVSGIQTATIQAAVRCVIRCPETETSGNLTVGGNLTVKGATTSEGLLSYQAGLAGTGGGAGTAISGTLTHSGGQLSSNGVVLDSHTHPDAHGGNTGAPQ</sequence>
<evidence type="ECO:0000313" key="4">
    <source>
        <dbReference type="Proteomes" id="UP000259465"/>
    </source>
</evidence>
<dbReference type="RefSeq" id="WP_118268208.1">
    <property type="nucleotide sequence ID" value="NZ_CP031968.1"/>
</dbReference>
<dbReference type="InterPro" id="IPR013046">
    <property type="entry name" value="GpV/Gp45"/>
</dbReference>
<keyword evidence="4" id="KW-1185">Reference proteome</keyword>
<accession>A0AAD0W8W5</accession>
<dbReference type="EMBL" id="CP031968">
    <property type="protein sequence ID" value="AXT47740.1"/>
    <property type="molecule type" value="Genomic_DNA"/>
</dbReference>
<dbReference type="NCBIfam" id="TIGR01644">
    <property type="entry name" value="phage_P2_V"/>
    <property type="match status" value="1"/>
</dbReference>
<dbReference type="Gene3D" id="6.20.150.10">
    <property type="match status" value="1"/>
</dbReference>
<proteinExistence type="predicted"/>
<dbReference type="Proteomes" id="UP000259465">
    <property type="component" value="Chromosome"/>
</dbReference>